<comment type="caution">
    <text evidence="2">The sequence shown here is derived from an EMBL/GenBank/DDBJ whole genome shotgun (WGS) entry which is preliminary data.</text>
</comment>
<evidence type="ECO:0000313" key="2">
    <source>
        <dbReference type="EMBL" id="MEO3712112.1"/>
    </source>
</evidence>
<accession>A0ABV0GAP1</accession>
<dbReference type="RefSeq" id="WP_347606816.1">
    <property type="nucleotide sequence ID" value="NZ_JBDPZC010000001.1"/>
</dbReference>
<evidence type="ECO:0000313" key="3">
    <source>
        <dbReference type="Proteomes" id="UP001462640"/>
    </source>
</evidence>
<dbReference type="Proteomes" id="UP001462640">
    <property type="component" value="Unassembled WGS sequence"/>
</dbReference>
<dbReference type="Gene3D" id="3.40.630.30">
    <property type="match status" value="1"/>
</dbReference>
<dbReference type="EMBL" id="JBDPZC010000001">
    <property type="protein sequence ID" value="MEO3712112.1"/>
    <property type="molecule type" value="Genomic_DNA"/>
</dbReference>
<protein>
    <submittedName>
        <fullName evidence="2">GNAT family N-acetyltransferase</fullName>
    </submittedName>
</protein>
<feature type="domain" description="N-acetyltransferase" evidence="1">
    <location>
        <begin position="59"/>
        <end position="195"/>
    </location>
</feature>
<evidence type="ECO:0000259" key="1">
    <source>
        <dbReference type="PROSITE" id="PS51186"/>
    </source>
</evidence>
<dbReference type="Pfam" id="PF13302">
    <property type="entry name" value="Acetyltransf_3"/>
    <property type="match status" value="1"/>
</dbReference>
<name>A0ABV0GAP1_9BURK</name>
<dbReference type="InterPro" id="IPR000182">
    <property type="entry name" value="GNAT_dom"/>
</dbReference>
<dbReference type="PROSITE" id="PS51186">
    <property type="entry name" value="GNAT"/>
    <property type="match status" value="1"/>
</dbReference>
<dbReference type="PANTHER" id="PTHR43441:SF3">
    <property type="entry name" value="ACETYLTRANSFERASE"/>
    <property type="match status" value="1"/>
</dbReference>
<gene>
    <name evidence="2" type="ORF">ABDJ40_04940</name>
</gene>
<dbReference type="PANTHER" id="PTHR43441">
    <property type="entry name" value="RIBOSOMAL-PROTEIN-SERINE ACETYLTRANSFERASE"/>
    <property type="match status" value="1"/>
</dbReference>
<proteinExistence type="predicted"/>
<dbReference type="SUPFAM" id="SSF55729">
    <property type="entry name" value="Acyl-CoA N-acyltransferases (Nat)"/>
    <property type="match status" value="1"/>
</dbReference>
<dbReference type="InterPro" id="IPR016181">
    <property type="entry name" value="Acyl_CoA_acyltransferase"/>
</dbReference>
<dbReference type="InterPro" id="IPR051908">
    <property type="entry name" value="Ribosomal_N-acetyltransferase"/>
</dbReference>
<sequence length="203" mass="23059">MSDAAMNATPAPTVPPRVLLKVPEELSSERLVLLSARAGLGQAVCAAVVESFEQLKPWMPWCQEPPTVEGMEAVMRQMQARFILREDLCYYFFRRGEDGRPGRLLGGCGLHRMDWDLRRFEIGYWVRSTAQGQGYVSEMVQLLGRLAFEQLRARRLEIRCDARNARSRAVAERNGFTLEAVLRHAMLGVDGEPADQCVYTRWP</sequence>
<keyword evidence="3" id="KW-1185">Reference proteome</keyword>
<organism evidence="2 3">
    <name type="scientific">Roseateles flavus</name>
    <dbReference type="NCBI Taxonomy" id="3149041"/>
    <lineage>
        <taxon>Bacteria</taxon>
        <taxon>Pseudomonadati</taxon>
        <taxon>Pseudomonadota</taxon>
        <taxon>Betaproteobacteria</taxon>
        <taxon>Burkholderiales</taxon>
        <taxon>Sphaerotilaceae</taxon>
        <taxon>Roseateles</taxon>
    </lineage>
</organism>
<reference evidence="2 3" key="1">
    <citation type="submission" date="2024-05" db="EMBL/GenBank/DDBJ databases">
        <title>Roseateles sp. 2.12 16S ribosomal RNA gene Genome sequencing and assembly.</title>
        <authorList>
            <person name="Woo H."/>
        </authorList>
    </citation>
    <scope>NUCLEOTIDE SEQUENCE [LARGE SCALE GENOMIC DNA]</scope>
    <source>
        <strain evidence="2 3">2.12</strain>
    </source>
</reference>